<proteinExistence type="predicted"/>
<protein>
    <submittedName>
        <fullName evidence="3">Uncharacterized protein</fullName>
    </submittedName>
</protein>
<keyword evidence="2" id="KW-0812">Transmembrane</keyword>
<gene>
    <name evidence="3" type="ORF">V6N12_060277</name>
</gene>
<evidence type="ECO:0000313" key="3">
    <source>
        <dbReference type="EMBL" id="KAK8529497.1"/>
    </source>
</evidence>
<feature type="region of interest" description="Disordered" evidence="1">
    <location>
        <begin position="39"/>
        <end position="97"/>
    </location>
</feature>
<feature type="transmembrane region" description="Helical" evidence="2">
    <location>
        <begin position="6"/>
        <end position="28"/>
    </location>
</feature>
<keyword evidence="2" id="KW-0472">Membrane</keyword>
<evidence type="ECO:0000256" key="1">
    <source>
        <dbReference type="SAM" id="MobiDB-lite"/>
    </source>
</evidence>
<sequence>MGGSSLSFKALFGTLMLLGLIFVGTVLLQSEGNKTARIVNDDESWSQEEQADGQGKGKGKSTLVHQRMDLNYMSKRRVPNGPDPIHNRRAGNSRRHA</sequence>
<organism evidence="3 4">
    <name type="scientific">Hibiscus sabdariffa</name>
    <name type="common">roselle</name>
    <dbReference type="NCBI Taxonomy" id="183260"/>
    <lineage>
        <taxon>Eukaryota</taxon>
        <taxon>Viridiplantae</taxon>
        <taxon>Streptophyta</taxon>
        <taxon>Embryophyta</taxon>
        <taxon>Tracheophyta</taxon>
        <taxon>Spermatophyta</taxon>
        <taxon>Magnoliopsida</taxon>
        <taxon>eudicotyledons</taxon>
        <taxon>Gunneridae</taxon>
        <taxon>Pentapetalae</taxon>
        <taxon>rosids</taxon>
        <taxon>malvids</taxon>
        <taxon>Malvales</taxon>
        <taxon>Malvaceae</taxon>
        <taxon>Malvoideae</taxon>
        <taxon>Hibiscus</taxon>
    </lineage>
</organism>
<evidence type="ECO:0000256" key="2">
    <source>
        <dbReference type="SAM" id="Phobius"/>
    </source>
</evidence>
<accession>A0ABR2D4D4</accession>
<evidence type="ECO:0000313" key="4">
    <source>
        <dbReference type="Proteomes" id="UP001472677"/>
    </source>
</evidence>
<name>A0ABR2D4D4_9ROSI</name>
<dbReference type="PANTHER" id="PTHR34277:SF2">
    <property type="entry name" value="CLAVATA3_ESR (CLE)-RELATED PROTEIN 26"/>
    <property type="match status" value="1"/>
</dbReference>
<keyword evidence="4" id="KW-1185">Reference proteome</keyword>
<feature type="compositionally biased region" description="Acidic residues" evidence="1">
    <location>
        <begin position="41"/>
        <end position="51"/>
    </location>
</feature>
<dbReference type="InterPro" id="IPR039316">
    <property type="entry name" value="CLE25/26"/>
</dbReference>
<dbReference type="Proteomes" id="UP001472677">
    <property type="component" value="Unassembled WGS sequence"/>
</dbReference>
<comment type="caution">
    <text evidence="3">The sequence shown here is derived from an EMBL/GenBank/DDBJ whole genome shotgun (WGS) entry which is preliminary data.</text>
</comment>
<dbReference type="EMBL" id="JBBPBM010000036">
    <property type="protein sequence ID" value="KAK8529497.1"/>
    <property type="molecule type" value="Genomic_DNA"/>
</dbReference>
<feature type="compositionally biased region" description="Basic residues" evidence="1">
    <location>
        <begin position="87"/>
        <end position="97"/>
    </location>
</feature>
<dbReference type="PANTHER" id="PTHR34277">
    <property type="entry name" value="CLAVATA3/ESR (CLE)-RELATED PROTEIN 26"/>
    <property type="match status" value="1"/>
</dbReference>
<reference evidence="3 4" key="1">
    <citation type="journal article" date="2024" name="G3 (Bethesda)">
        <title>Genome assembly of Hibiscus sabdariffa L. provides insights into metabolisms of medicinal natural products.</title>
        <authorList>
            <person name="Kim T."/>
        </authorList>
    </citation>
    <scope>NUCLEOTIDE SEQUENCE [LARGE SCALE GENOMIC DNA]</scope>
    <source>
        <strain evidence="3">TK-2024</strain>
        <tissue evidence="3">Old leaves</tissue>
    </source>
</reference>
<keyword evidence="2" id="KW-1133">Transmembrane helix</keyword>